<evidence type="ECO:0000313" key="1">
    <source>
        <dbReference type="EMBL" id="KAJ2980976.1"/>
    </source>
</evidence>
<organism evidence="1 2">
    <name type="scientific">Zarea fungicola</name>
    <dbReference type="NCBI Taxonomy" id="93591"/>
    <lineage>
        <taxon>Eukaryota</taxon>
        <taxon>Fungi</taxon>
        <taxon>Dikarya</taxon>
        <taxon>Ascomycota</taxon>
        <taxon>Pezizomycotina</taxon>
        <taxon>Sordariomycetes</taxon>
        <taxon>Hypocreomycetidae</taxon>
        <taxon>Hypocreales</taxon>
        <taxon>Cordycipitaceae</taxon>
        <taxon>Zarea</taxon>
    </lineage>
</organism>
<protein>
    <submittedName>
        <fullName evidence="1">Uncharacterized protein</fullName>
    </submittedName>
</protein>
<reference evidence="1" key="1">
    <citation type="submission" date="2022-08" db="EMBL/GenBank/DDBJ databases">
        <title>Genome Sequence of Lecanicillium fungicola.</title>
        <authorList>
            <person name="Buettner E."/>
        </authorList>
    </citation>
    <scope>NUCLEOTIDE SEQUENCE</scope>
    <source>
        <strain evidence="1">Babe33</strain>
    </source>
</reference>
<proteinExistence type="predicted"/>
<name>A0ACC1NQW3_9HYPO</name>
<gene>
    <name evidence="1" type="ORF">NQ176_g2312</name>
</gene>
<evidence type="ECO:0000313" key="2">
    <source>
        <dbReference type="Proteomes" id="UP001143910"/>
    </source>
</evidence>
<comment type="caution">
    <text evidence="1">The sequence shown here is derived from an EMBL/GenBank/DDBJ whole genome shotgun (WGS) entry which is preliminary data.</text>
</comment>
<keyword evidence="2" id="KW-1185">Reference proteome</keyword>
<accession>A0ACC1NQW3</accession>
<sequence>MSPLATLFYVLLAASSSFMRAHMPLCHSCHIKQKVLVHRKTKPCGPRLLFIDKCSSHRRRSWQLAFLLPEDAREDGFSTTVAIGRRLECNSYRIFIFNGESEDQTQQRLTIVYPPSNHAGVDDAEVDIVAVHGLGSNVDWSWVYKDGESRINWLQDLDMLPAKVPKARIITYRYESTWHADAPRMRLQLCGEELVHSLYTFRASHPNRPIILVGHSLGGNVIVQAILHANDDTRYKSLLKATVGLVFLGTPFRGSKWQLLADTLAQLMRPAGSHRGITKELRFDEPALRDALHRFLKLCKELSTKVACFSELYETDLRRRFKLAGFAKGMIVEETSACIPGCDRYALNKDHVKINKYYGPTDPAFETVSSVISEMSRGAPEIVYQSHLKGKGNMDYEWERPLMPFFYLVCQGHLWSSASQARFAQVKSFVSADWIFHQEAFQRWQSLDAIDVKEVSRTLLTIKGKAFTGKSVLIRKAIESLKEKNVITLNHFFGGVSSDPTAEFLRNLLGQLLSAIPNEHKPWPDIRRWSDEIENNRCVDFLSCDKLQEDLTRILQAKKDGLAVRIFVDGIDDRCGDHSNHAAGNSVQDRNRPLRVLQILGKILKDAGDVKMDLGICVSRQPQPEYPDMEPPATTISLVPYMDVAIKSFIREKLQCISDQTKFRRLLLRLSETGAHNFQWATAVCEEIIENKEYDFEELMEIASRVPVNHEEMYCRALRSSKTSKTHDCLLRLLQVALGSFRPLTAEEFRQAYAAASEAKFGSLDIIEWEKSDRGVRAKYFGNFLSKKTNSLLETVAHEIRPRYSSKDAVSAGECAVEHNVLFQQRSAESFLRSDKALRELGIASASQFERDCHLLLFRACGSVLEKCNLPGKDDLLLVDYACEYWLRHSRLCGKLPRELPGFMNECTHPKAQIFIKEQIYKLRNKRECVFLEEQTSMMVLLATLGCTALLRRHLDTCRSCRSSIPGTSDAEPPPLEVLMTALGSAIQVGKAETAMYLLDFLPPTEIDKRGNDKQTLLYMACCSARDSTAEGGADLKLVKMIIERGASPNVPSVGVHELPLHLAIGEANEPLIEALCAGYKERDPELLVAIFEYMHPTTGWPALHYALQCKGLTREKRLGVLRTLREEQPTGADLLTLPDRDGVYVDDVAIEIGDEAMINKLMEF</sequence>
<dbReference type="Proteomes" id="UP001143910">
    <property type="component" value="Unassembled WGS sequence"/>
</dbReference>
<dbReference type="EMBL" id="JANJQO010000160">
    <property type="protein sequence ID" value="KAJ2980976.1"/>
    <property type="molecule type" value="Genomic_DNA"/>
</dbReference>